<feature type="region of interest" description="Disordered" evidence="1">
    <location>
        <begin position="272"/>
        <end position="371"/>
    </location>
</feature>
<dbReference type="Proteomes" id="UP000030703">
    <property type="component" value="Unassembled WGS sequence"/>
</dbReference>
<evidence type="ECO:0000256" key="1">
    <source>
        <dbReference type="SAM" id="MobiDB-lite"/>
    </source>
</evidence>
<feature type="compositionally biased region" description="Low complexity" evidence="1">
    <location>
        <begin position="273"/>
        <end position="296"/>
    </location>
</feature>
<feature type="compositionally biased region" description="Polar residues" evidence="1">
    <location>
        <begin position="126"/>
        <end position="143"/>
    </location>
</feature>
<gene>
    <name evidence="2" type="ORF">FOMG_08311</name>
</gene>
<protein>
    <recommendedName>
        <fullName evidence="3">S-adenosylmethionine-dependent methyltransferase-like protein</fullName>
    </recommendedName>
</protein>
<accession>X0A1Z2</accession>
<dbReference type="VEuPathDB" id="FungiDB:FOMG_08311"/>
<dbReference type="EMBL" id="JH659333">
    <property type="protein sequence ID" value="EXK37665.1"/>
    <property type="molecule type" value="Genomic_DNA"/>
</dbReference>
<dbReference type="OrthoDB" id="4155914at2759"/>
<feature type="region of interest" description="Disordered" evidence="1">
    <location>
        <begin position="938"/>
        <end position="993"/>
    </location>
</feature>
<proteinExistence type="predicted"/>
<name>X0A1Z2_FUSOX</name>
<feature type="compositionally biased region" description="Low complexity" evidence="1">
    <location>
        <begin position="565"/>
        <end position="583"/>
    </location>
</feature>
<reference evidence="2" key="1">
    <citation type="submission" date="2012-04" db="EMBL/GenBank/DDBJ databases">
        <title>The Genome Sequence of Fusarium oxysporum melonis.</title>
        <authorList>
            <consortium name="The Broad Institute Genome Sequencing Platform"/>
            <person name="Ma L.-J."/>
            <person name="Gale L.R."/>
            <person name="Schwartz D.C."/>
            <person name="Zhou S."/>
            <person name="Corby-Kistler H."/>
            <person name="Young S.K."/>
            <person name="Zeng Q."/>
            <person name="Gargeya S."/>
            <person name="Fitzgerald M."/>
            <person name="Haas B."/>
            <person name="Abouelleil A."/>
            <person name="Alvarado L."/>
            <person name="Arachchi H.M."/>
            <person name="Berlin A."/>
            <person name="Brown A."/>
            <person name="Chapman S.B."/>
            <person name="Chen Z."/>
            <person name="Dunbar C."/>
            <person name="Freedman E."/>
            <person name="Gearin G."/>
            <person name="Goldberg J."/>
            <person name="Griggs A."/>
            <person name="Gujja S."/>
            <person name="Heiman D."/>
            <person name="Howarth C."/>
            <person name="Larson L."/>
            <person name="Lui A."/>
            <person name="MacDonald P.J.P."/>
            <person name="Montmayeur A."/>
            <person name="Murphy C."/>
            <person name="Neiman D."/>
            <person name="Pearson M."/>
            <person name="Priest M."/>
            <person name="Roberts A."/>
            <person name="Saif S."/>
            <person name="Shea T."/>
            <person name="Shenoy N."/>
            <person name="Sisk P."/>
            <person name="Stolte C."/>
            <person name="Sykes S."/>
            <person name="Wortman J."/>
            <person name="Nusbaum C."/>
            <person name="Birren B."/>
        </authorList>
    </citation>
    <scope>NUCLEOTIDE SEQUENCE</scope>
    <source>
        <strain evidence="2">26406</strain>
    </source>
</reference>
<feature type="compositionally biased region" description="Basic and acidic residues" evidence="1">
    <location>
        <begin position="595"/>
        <end position="604"/>
    </location>
</feature>
<feature type="compositionally biased region" description="Low complexity" evidence="1">
    <location>
        <begin position="51"/>
        <end position="81"/>
    </location>
</feature>
<feature type="compositionally biased region" description="Low complexity" evidence="1">
    <location>
        <begin position="155"/>
        <end position="184"/>
    </location>
</feature>
<evidence type="ECO:0008006" key="3">
    <source>
        <dbReference type="Google" id="ProtNLM"/>
    </source>
</evidence>
<feature type="compositionally biased region" description="Polar residues" evidence="1">
    <location>
        <begin position="543"/>
        <end position="553"/>
    </location>
</feature>
<sequence>MRNFLGKHSNRSSHALGEPRNSSKTPAASTPTNNSQTPTGGSAATPQAAGHQRQPSHQAQQLQQQQQIQQDQHYQVQQHQQLLDEADSASHGAHFGQSHSVGANANAASANASANNPSSINPHSALSSSHNTAFSSSESFDSQQPPPPSHYLQNQQPPLHLQHPQQQPQGSLPLLPSPSSASAGAPPPPHPYSSPSAASSTTGANINQHPPSLQQQQSSNLSNVAFDPHQQQSEFNDAGLGRSQSIRYSAATPYNFQTSSVEDLNRYGQIPPQQLQQQQQQQQQAQAQAQAQAQQQTAPAEKRSTRKLIKGIFSGSNRGASDGQHHHSISIGHNNNQSYDNTGGLARRPSKRVQQLPEGQRSPLPQLSSRQGLDDINEHYTAHQSNKSSPSQTSRISLHNTIRQVSGEVDQQQHQQQQQPYEDAAYHQNQSQAPLQQQQQHQQQPQTHIQVHTEDQQPQSGYETNVYDQQQSPLNPSQHSPSQQPYQFSNAQQQGNYHQGGNQGGDLRSAPAHLGPSAQFQNPETVSQFSHESPIADSDQRSAKLQSATNSPAVNHALYIQNQGSTPSLPPAQQTTTQPQQPGMAPPTGGPPSARRPDSDKLRGQADVPGGPPPTYRPANSMNNMNPLPPVPPQSAGNSPAYRGDRPSPYEGQTVDQGRDSPQPVSAVPAEAGENDKSFKDLLTKYKNVKRLYFDGKGQIEALNGQIVHLQNAVANQRMSQSRTALDDSEYSTRFNRLNGAINNLSFNIRKDWRCVPQWLDKYVSTEALKTGKAEMTAIGRAVISRWIMEEVFNKCFHPGLDAQLSQSLKEIELGIRSNTHTLTSQEEFDALTNKIVSWRMTSLDGLHRQLNSPAANDNRNAFIAKSTASLTSCLYQFLCNPPPPGVDGSASMIVELAVGIAANLPLESRDVAITYPLPGEIVQPHVMEVEKAALPVLEAQKGEGEGDDKDGDDEKSGKAKTGTLNNAAPPESGEGNDASKSARKDADKDTFVAALPKDSNRVRFAGFMALEVRGRQVLMKAPVWTL</sequence>
<reference evidence="2" key="2">
    <citation type="submission" date="2012-05" db="EMBL/GenBank/DDBJ databases">
        <title>Annotation of the Genome Sequence of Fusarium oxysporum f. sp. melonis 26406.</title>
        <authorList>
            <consortium name="The Broad Institute Genomics Platform"/>
            <person name="Ma L.-J."/>
            <person name="Corby-Kistler H."/>
            <person name="Broz K."/>
            <person name="Gale L.R."/>
            <person name="Jonkers W."/>
            <person name="O'Donnell K."/>
            <person name="Ploetz R."/>
            <person name="Steinberg C."/>
            <person name="Schwartz D.C."/>
            <person name="VanEtten H."/>
            <person name="Zhou S."/>
            <person name="Young S.K."/>
            <person name="Zeng Q."/>
            <person name="Gargeya S."/>
            <person name="Fitzgerald M."/>
            <person name="Abouelleil A."/>
            <person name="Alvarado L."/>
            <person name="Chapman S.B."/>
            <person name="Gainer-Dewar J."/>
            <person name="Goldberg J."/>
            <person name="Griggs A."/>
            <person name="Gujja S."/>
            <person name="Hansen M."/>
            <person name="Howarth C."/>
            <person name="Imamovic A."/>
            <person name="Ireland A."/>
            <person name="Larimer J."/>
            <person name="McCowan C."/>
            <person name="Murphy C."/>
            <person name="Pearson M."/>
            <person name="Poon T.W."/>
            <person name="Priest M."/>
            <person name="Roberts A."/>
            <person name="Saif S."/>
            <person name="Shea T."/>
            <person name="Sykes S."/>
            <person name="Wortman J."/>
            <person name="Nusbaum C."/>
            <person name="Birren B."/>
        </authorList>
    </citation>
    <scope>NUCLEOTIDE SEQUENCE</scope>
    <source>
        <strain evidence="2">26406</strain>
    </source>
</reference>
<organism evidence="2">
    <name type="scientific">Fusarium oxysporum f. sp. melonis 26406</name>
    <dbReference type="NCBI Taxonomy" id="1089452"/>
    <lineage>
        <taxon>Eukaryota</taxon>
        <taxon>Fungi</taxon>
        <taxon>Dikarya</taxon>
        <taxon>Ascomycota</taxon>
        <taxon>Pezizomycotina</taxon>
        <taxon>Sordariomycetes</taxon>
        <taxon>Hypocreomycetidae</taxon>
        <taxon>Hypocreales</taxon>
        <taxon>Nectriaceae</taxon>
        <taxon>Fusarium</taxon>
        <taxon>Fusarium oxysporum species complex</taxon>
    </lineage>
</organism>
<feature type="compositionally biased region" description="Low complexity" evidence="1">
    <location>
        <begin position="103"/>
        <end position="125"/>
    </location>
</feature>
<feature type="compositionally biased region" description="Low complexity" evidence="1">
    <location>
        <begin position="427"/>
        <end position="450"/>
    </location>
</feature>
<feature type="compositionally biased region" description="Basic and acidic residues" evidence="1">
    <location>
        <begin position="981"/>
        <end position="991"/>
    </location>
</feature>
<feature type="compositionally biased region" description="Low complexity" evidence="1">
    <location>
        <begin position="329"/>
        <end position="338"/>
    </location>
</feature>
<dbReference type="AlphaFoldDB" id="X0A1Z2"/>
<feature type="region of interest" description="Disordered" evidence="1">
    <location>
        <begin position="406"/>
        <end position="673"/>
    </location>
</feature>
<feature type="compositionally biased region" description="Polar residues" evidence="1">
    <location>
        <begin position="20"/>
        <end position="45"/>
    </location>
</feature>
<feature type="compositionally biased region" description="Polar residues" evidence="1">
    <location>
        <begin position="456"/>
        <end position="468"/>
    </location>
</feature>
<feature type="compositionally biased region" description="Low complexity" evidence="1">
    <location>
        <begin position="469"/>
        <end position="500"/>
    </location>
</feature>
<evidence type="ECO:0000313" key="2">
    <source>
        <dbReference type="EMBL" id="EXK37665.1"/>
    </source>
</evidence>
<feature type="compositionally biased region" description="Polar residues" evidence="1">
    <location>
        <begin position="518"/>
        <end position="531"/>
    </location>
</feature>
<feature type="region of interest" description="Disordered" evidence="1">
    <location>
        <begin position="1"/>
        <end position="219"/>
    </location>
</feature>
<feature type="compositionally biased region" description="Polar residues" evidence="1">
    <location>
        <begin position="201"/>
        <end position="211"/>
    </location>
</feature>